<protein>
    <submittedName>
        <fullName evidence="1">General transcription factor II-I repeat domain-containing protein 2B</fullName>
    </submittedName>
</protein>
<dbReference type="OrthoDB" id="1101576at2759"/>
<feature type="non-terminal residue" evidence="1">
    <location>
        <position position="656"/>
    </location>
</feature>
<name>A0A087SWC1_STEMI</name>
<dbReference type="Proteomes" id="UP000054359">
    <property type="component" value="Unassembled WGS sequence"/>
</dbReference>
<keyword evidence="2" id="KW-1185">Reference proteome</keyword>
<sequence length="656" mass="75461">MMYLLCNTVLNTLKKANANKHYLTHKEHKYFALEGESRKAALQKLKNEKHHQQAFFSAFVNQNSAAVAVTYKIAHILGKRGKPFSDIEIIKECIVEVVSMLDPRNIDKYIQLPLSRRTVTDRQHELAQNVTEQLHTIIQNEDVYFSIALDESTDKTDSAQVLYFIRAITKDFQCYEELLALGTLTGRTRGADIFENFKEVCNKLQLNVSNLVSVCTDGAPSMRGKKEGFVALLKKENLNLKKLISFHCILHQQNLCAKSTILQDTLDRTIAIVNYIRVNRMRHREFRQMLSLDEETYSVDLPYYCKVRWLSTGQVLIKVLSLRRQILNFYKEQGKQCDLSDEVFLRNLAFLSDMMTKQNNLNICLQGETRYIYEMWQKIQAFRKKLSFFKTLLCRSEISAQHFPELAKMLNEQNCENKIFDEYVGVLDCLIEEYNRFSDFDEHTPAMKLAFEPHLIDKSEAPEELQMKLIDLGEDSIIKSLFNAKKDPIEIWKNAVEYPCLREHARRLLSCFGTAINCRQRRTMLSIKLSISKMGSNYQTRFSNSSKDLEGGFKQQSVSQGSHKDALTNSGLGIDLAIPSAPYLDLQGILQQTELGAVTDFRPSEEIQDQMQRHMDGHIGLVSISHTGQSSSMEHMLISVTTERDPSLNLCNYVFP</sequence>
<dbReference type="STRING" id="407821.A0A087SWC1"/>
<organism evidence="1 2">
    <name type="scientific">Stegodyphus mimosarum</name>
    <name type="common">African social velvet spider</name>
    <dbReference type="NCBI Taxonomy" id="407821"/>
    <lineage>
        <taxon>Eukaryota</taxon>
        <taxon>Metazoa</taxon>
        <taxon>Ecdysozoa</taxon>
        <taxon>Arthropoda</taxon>
        <taxon>Chelicerata</taxon>
        <taxon>Arachnida</taxon>
        <taxon>Araneae</taxon>
        <taxon>Araneomorphae</taxon>
        <taxon>Entelegynae</taxon>
        <taxon>Eresoidea</taxon>
        <taxon>Eresidae</taxon>
        <taxon>Stegodyphus</taxon>
    </lineage>
</organism>
<dbReference type="PANTHER" id="PTHR45913:SF5">
    <property type="entry name" value="GENERAL TRANSCRIPTION FACTOR II-I REPEAT DOMAIN-CONTAINING PROTEIN 2A-LIKE PROTEIN"/>
    <property type="match status" value="1"/>
</dbReference>
<reference evidence="1 2" key="1">
    <citation type="submission" date="2013-11" db="EMBL/GenBank/DDBJ databases">
        <title>Genome sequencing of Stegodyphus mimosarum.</title>
        <authorList>
            <person name="Bechsgaard J."/>
        </authorList>
    </citation>
    <scope>NUCLEOTIDE SEQUENCE [LARGE SCALE GENOMIC DNA]</scope>
</reference>
<dbReference type="InterPro" id="IPR012337">
    <property type="entry name" value="RNaseH-like_sf"/>
</dbReference>
<dbReference type="EMBL" id="KK112244">
    <property type="protein sequence ID" value="KFM57160.1"/>
    <property type="molecule type" value="Genomic_DNA"/>
</dbReference>
<proteinExistence type="predicted"/>
<accession>A0A087SWC1</accession>
<gene>
    <name evidence="1" type="ORF">X975_09076</name>
</gene>
<evidence type="ECO:0000313" key="2">
    <source>
        <dbReference type="Proteomes" id="UP000054359"/>
    </source>
</evidence>
<dbReference type="PANTHER" id="PTHR45913">
    <property type="entry name" value="EPM2A-INTERACTING PROTEIN 1"/>
    <property type="match status" value="1"/>
</dbReference>
<dbReference type="SUPFAM" id="SSF53098">
    <property type="entry name" value="Ribonuclease H-like"/>
    <property type="match status" value="1"/>
</dbReference>
<dbReference type="AlphaFoldDB" id="A0A087SWC1"/>
<evidence type="ECO:0000313" key="1">
    <source>
        <dbReference type="EMBL" id="KFM57160.1"/>
    </source>
</evidence>